<dbReference type="AlphaFoldDB" id="A0A2T0N909"/>
<dbReference type="EMBL" id="PVNG01000002">
    <property type="protein sequence ID" value="PRX69278.1"/>
    <property type="molecule type" value="Genomic_DNA"/>
</dbReference>
<proteinExistence type="predicted"/>
<gene>
    <name evidence="2" type="ORF">B0I32_102335</name>
</gene>
<dbReference type="Proteomes" id="UP000238312">
    <property type="component" value="Unassembled WGS sequence"/>
</dbReference>
<keyword evidence="3" id="KW-1185">Reference proteome</keyword>
<evidence type="ECO:0000256" key="1">
    <source>
        <dbReference type="SAM" id="MobiDB-lite"/>
    </source>
</evidence>
<protein>
    <submittedName>
        <fullName evidence="2">Uncharacterized protein</fullName>
    </submittedName>
</protein>
<comment type="caution">
    <text evidence="2">The sequence shown here is derived from an EMBL/GenBank/DDBJ whole genome shotgun (WGS) entry which is preliminary data.</text>
</comment>
<reference evidence="2 3" key="1">
    <citation type="submission" date="2018-03" db="EMBL/GenBank/DDBJ databases">
        <title>Genomic Encyclopedia of Type Strains, Phase III (KMG-III): the genomes of soil and plant-associated and newly described type strains.</title>
        <authorList>
            <person name="Whitman W."/>
        </authorList>
    </citation>
    <scope>NUCLEOTIDE SEQUENCE [LARGE SCALE GENOMIC DNA]</scope>
    <source>
        <strain evidence="2 3">CGMCC 4.7104</strain>
    </source>
</reference>
<evidence type="ECO:0000313" key="2">
    <source>
        <dbReference type="EMBL" id="PRX69278.1"/>
    </source>
</evidence>
<name>A0A2T0N909_9ACTN</name>
<accession>A0A2T0N909</accession>
<sequence>MSRSSREHGSPLCSSSPRVGSRAPIGTATRDGDEAEDGWAWEPGMSGSVVRRGIGIEGNGIMGVLLR</sequence>
<evidence type="ECO:0000313" key="3">
    <source>
        <dbReference type="Proteomes" id="UP000238312"/>
    </source>
</evidence>
<organism evidence="2 3">
    <name type="scientific">Nonomuraea fuscirosea</name>
    <dbReference type="NCBI Taxonomy" id="1291556"/>
    <lineage>
        <taxon>Bacteria</taxon>
        <taxon>Bacillati</taxon>
        <taxon>Actinomycetota</taxon>
        <taxon>Actinomycetes</taxon>
        <taxon>Streptosporangiales</taxon>
        <taxon>Streptosporangiaceae</taxon>
        <taxon>Nonomuraea</taxon>
    </lineage>
</organism>
<feature type="region of interest" description="Disordered" evidence="1">
    <location>
        <begin position="1"/>
        <end position="46"/>
    </location>
</feature>